<evidence type="ECO:0000256" key="2">
    <source>
        <dbReference type="SAM" id="SignalP"/>
    </source>
</evidence>
<sequence>MSPVIRRPGVQNRLALVVAAAMCLLAACGGHSGTAEDPAVASIPRSAAPSGAADPVAHASASASAERPLIRADTSDEEFNRLWQLYYGCLRDEGIPTLNQNGHLKPMDDGGPKYAPQREACAPKQPEDYKDRLARTDPSEYQDRFRAWIECMRSKGMKVSPAKGGGFQFDDDSRMTEEAFRISDECEAEAFGGK</sequence>
<evidence type="ECO:0000256" key="1">
    <source>
        <dbReference type="SAM" id="MobiDB-lite"/>
    </source>
</evidence>
<keyword evidence="2" id="KW-0732">Signal</keyword>
<proteinExistence type="predicted"/>
<dbReference type="EMBL" id="BOOO01000016">
    <property type="protein sequence ID" value="GII29807.1"/>
    <property type="molecule type" value="Genomic_DNA"/>
</dbReference>
<feature type="signal peptide" evidence="2">
    <location>
        <begin position="1"/>
        <end position="26"/>
    </location>
</feature>
<gene>
    <name evidence="3" type="ORF">Pmi06nite_32490</name>
</gene>
<keyword evidence="4" id="KW-1185">Reference proteome</keyword>
<dbReference type="RefSeq" id="WP_203953774.1">
    <property type="nucleotide sequence ID" value="NZ_BOOO01000016.1"/>
</dbReference>
<comment type="caution">
    <text evidence="3">The sequence shown here is derived from an EMBL/GenBank/DDBJ whole genome shotgun (WGS) entry which is preliminary data.</text>
</comment>
<protein>
    <recommendedName>
        <fullName evidence="5">Lipoprotein</fullName>
    </recommendedName>
</protein>
<organism evidence="3 4">
    <name type="scientific">Planotetraspora mira</name>
    <dbReference type="NCBI Taxonomy" id="58121"/>
    <lineage>
        <taxon>Bacteria</taxon>
        <taxon>Bacillati</taxon>
        <taxon>Actinomycetota</taxon>
        <taxon>Actinomycetes</taxon>
        <taxon>Streptosporangiales</taxon>
        <taxon>Streptosporangiaceae</taxon>
        <taxon>Planotetraspora</taxon>
    </lineage>
</organism>
<reference evidence="3 4" key="1">
    <citation type="submission" date="2021-01" db="EMBL/GenBank/DDBJ databases">
        <title>Whole genome shotgun sequence of Planotetraspora mira NBRC 15435.</title>
        <authorList>
            <person name="Komaki H."/>
            <person name="Tamura T."/>
        </authorList>
    </citation>
    <scope>NUCLEOTIDE SEQUENCE [LARGE SCALE GENOMIC DNA]</scope>
    <source>
        <strain evidence="3 4">NBRC 15435</strain>
    </source>
</reference>
<evidence type="ECO:0008006" key="5">
    <source>
        <dbReference type="Google" id="ProtNLM"/>
    </source>
</evidence>
<feature type="compositionally biased region" description="Low complexity" evidence="1">
    <location>
        <begin position="50"/>
        <end position="65"/>
    </location>
</feature>
<evidence type="ECO:0000313" key="3">
    <source>
        <dbReference type="EMBL" id="GII29807.1"/>
    </source>
</evidence>
<feature type="region of interest" description="Disordered" evidence="1">
    <location>
        <begin position="45"/>
        <end position="68"/>
    </location>
</feature>
<dbReference type="AlphaFoldDB" id="A0A8J3TPS6"/>
<dbReference type="Proteomes" id="UP000650628">
    <property type="component" value="Unassembled WGS sequence"/>
</dbReference>
<name>A0A8J3TPS6_9ACTN</name>
<feature type="chain" id="PRO_5039085425" description="Lipoprotein" evidence="2">
    <location>
        <begin position="27"/>
        <end position="194"/>
    </location>
</feature>
<accession>A0A8J3TPS6</accession>
<dbReference type="PROSITE" id="PS51257">
    <property type="entry name" value="PROKAR_LIPOPROTEIN"/>
    <property type="match status" value="1"/>
</dbReference>
<evidence type="ECO:0000313" key="4">
    <source>
        <dbReference type="Proteomes" id="UP000650628"/>
    </source>
</evidence>